<dbReference type="PANTHER" id="PTHR31284">
    <property type="entry name" value="ACID PHOSPHATASE-LIKE PROTEIN"/>
    <property type="match status" value="1"/>
</dbReference>
<feature type="signal peptide" evidence="2">
    <location>
        <begin position="1"/>
        <end position="29"/>
    </location>
</feature>
<evidence type="ECO:0000313" key="4">
    <source>
        <dbReference type="Proteomes" id="UP000653411"/>
    </source>
</evidence>
<dbReference type="AlphaFoldDB" id="A0A917XC05"/>
<dbReference type="PANTHER" id="PTHR31284:SF10">
    <property type="entry name" value="ACID PHOSPHATASE-LIKE PROTEIN"/>
    <property type="match status" value="1"/>
</dbReference>
<dbReference type="InterPro" id="IPR005519">
    <property type="entry name" value="Acid_phosphat_B-like"/>
</dbReference>
<dbReference type="SUPFAM" id="SSF56784">
    <property type="entry name" value="HAD-like"/>
    <property type="match status" value="1"/>
</dbReference>
<proteinExistence type="predicted"/>
<gene>
    <name evidence="3" type="ORF">GCM10011578_027390</name>
</gene>
<evidence type="ECO:0000313" key="3">
    <source>
        <dbReference type="EMBL" id="GGN04244.1"/>
    </source>
</evidence>
<feature type="chain" id="PRO_5038023310" evidence="2">
    <location>
        <begin position="30"/>
        <end position="198"/>
    </location>
</feature>
<name>A0A917XC05_9ACTN</name>
<dbReference type="InterPro" id="IPR023214">
    <property type="entry name" value="HAD_sf"/>
</dbReference>
<dbReference type="Gene3D" id="3.40.50.1000">
    <property type="entry name" value="HAD superfamily/HAD-like"/>
    <property type="match status" value="1"/>
</dbReference>
<protein>
    <submittedName>
        <fullName evidence="3">Acid phosphatase</fullName>
    </submittedName>
</protein>
<comment type="caution">
    <text evidence="3">The sequence shown here is derived from an EMBL/GenBank/DDBJ whole genome shotgun (WGS) entry which is preliminary data.</text>
</comment>
<reference evidence="3" key="1">
    <citation type="journal article" date="2014" name="Int. J. Syst. Evol. Microbiol.">
        <title>Complete genome sequence of Corynebacterium casei LMG S-19264T (=DSM 44701T), isolated from a smear-ripened cheese.</title>
        <authorList>
            <consortium name="US DOE Joint Genome Institute (JGI-PGF)"/>
            <person name="Walter F."/>
            <person name="Albersmeier A."/>
            <person name="Kalinowski J."/>
            <person name="Ruckert C."/>
        </authorList>
    </citation>
    <scope>NUCLEOTIDE SEQUENCE</scope>
    <source>
        <strain evidence="3">CGMCC 4.7110</strain>
    </source>
</reference>
<sequence>MNRLTVRRAAVALTAGLALSFAAALPAQAADSTVTEAQWLSDVAAVTGPAQTYIDGRAAANTSGAKLAIVLDIDNTSLETYFEGAGFSTPATPPVLALAQDAHAKGVSVFFVSARSNLFNLVTKSNLTSVGYTVDGLYARTVAQLLTESVADFKTSSRKAIEANGYDIVANIGNNTTDLSGGYADTTYKLPDYDGLLD</sequence>
<keyword evidence="4" id="KW-1185">Reference proteome</keyword>
<dbReference type="EMBL" id="BMML01000005">
    <property type="protein sequence ID" value="GGN04244.1"/>
    <property type="molecule type" value="Genomic_DNA"/>
</dbReference>
<keyword evidence="1 2" id="KW-0732">Signal</keyword>
<reference evidence="3" key="2">
    <citation type="submission" date="2020-09" db="EMBL/GenBank/DDBJ databases">
        <authorList>
            <person name="Sun Q."/>
            <person name="Zhou Y."/>
        </authorList>
    </citation>
    <scope>NUCLEOTIDE SEQUENCE</scope>
    <source>
        <strain evidence="3">CGMCC 4.7110</strain>
    </source>
</reference>
<dbReference type="Proteomes" id="UP000653411">
    <property type="component" value="Unassembled WGS sequence"/>
</dbReference>
<evidence type="ECO:0000256" key="2">
    <source>
        <dbReference type="SAM" id="SignalP"/>
    </source>
</evidence>
<accession>A0A917XC05</accession>
<dbReference type="InterPro" id="IPR036412">
    <property type="entry name" value="HAD-like_sf"/>
</dbReference>
<organism evidence="3 4">
    <name type="scientific">Streptomyces fuscichromogenes</name>
    <dbReference type="NCBI Taxonomy" id="1324013"/>
    <lineage>
        <taxon>Bacteria</taxon>
        <taxon>Bacillati</taxon>
        <taxon>Actinomycetota</taxon>
        <taxon>Actinomycetes</taxon>
        <taxon>Kitasatosporales</taxon>
        <taxon>Streptomycetaceae</taxon>
        <taxon>Streptomyces</taxon>
    </lineage>
</organism>
<dbReference type="RefSeq" id="WP_189262936.1">
    <property type="nucleotide sequence ID" value="NZ_BMML01000005.1"/>
</dbReference>
<dbReference type="Pfam" id="PF03767">
    <property type="entry name" value="Acid_phosphat_B"/>
    <property type="match status" value="1"/>
</dbReference>
<evidence type="ECO:0000256" key="1">
    <source>
        <dbReference type="ARBA" id="ARBA00022729"/>
    </source>
</evidence>